<keyword evidence="1" id="KW-0547">Nucleotide-binding</keyword>
<dbReference type="SUPFAM" id="SSF52540">
    <property type="entry name" value="P-loop containing nucleoside triphosphate hydrolases"/>
    <property type="match status" value="1"/>
</dbReference>
<dbReference type="InterPro" id="IPR050079">
    <property type="entry name" value="DEAD_box_RNA_helicase"/>
</dbReference>
<dbReference type="InterPro" id="IPR027417">
    <property type="entry name" value="P-loop_NTPase"/>
</dbReference>
<keyword evidence="4" id="KW-0067">ATP-binding</keyword>
<dbReference type="CDD" id="cd00268">
    <property type="entry name" value="DEADc"/>
    <property type="match status" value="1"/>
</dbReference>
<reference evidence="11 12" key="2">
    <citation type="submission" date="2020-01" db="EMBL/GenBank/DDBJ databases">
        <title>Clostridiaceae sp. nov. isolated from the gut of human by culturomics.</title>
        <authorList>
            <person name="Chang Y."/>
        </authorList>
    </citation>
    <scope>NUCLEOTIDE SEQUENCE [LARGE SCALE GENOMIC DNA]</scope>
    <source>
        <strain evidence="11 12">DONG20-135</strain>
    </source>
</reference>
<feature type="short sequence motif" description="Q motif" evidence="6">
    <location>
        <begin position="2"/>
        <end position="30"/>
    </location>
</feature>
<keyword evidence="2" id="KW-0378">Hydrolase</keyword>
<dbReference type="GO" id="GO:0016787">
    <property type="term" value="F:hydrolase activity"/>
    <property type="evidence" value="ECO:0007669"/>
    <property type="project" value="UniProtKB-KW"/>
</dbReference>
<dbReference type="PROSITE" id="PS51192">
    <property type="entry name" value="HELICASE_ATP_BIND_1"/>
    <property type="match status" value="1"/>
</dbReference>
<dbReference type="CDD" id="cd18787">
    <property type="entry name" value="SF2_C_DEAD"/>
    <property type="match status" value="1"/>
</dbReference>
<sequence>MSSYQDYQLKDYTRAFIKHNNFQAPTPIQKAVIPPACKGRDIIGISKTGTGKTHAFLIPLLERINIESSQVQAVITAPTRELAIQLYQRCQIMNEVCPSLRIKLIIGGLEKSRMIESLKEQPHIVIGTPGRIKDLFLNDLALRVDSAKIMVVDEADMTLEFGFLKDVDAIAGRMRKDLQMMSFSATIPQELQLFLKKYMKHPEIIRIQDTDSFEPQIEHILVPCRHKSYEEALLDILPGFQPYICLIFANTRQEAAKTAQTLRDHNYGVIELHGDLTPRERNKAMKELADSRKSFVVATDIAARGIDIEGVSHVVSLGFPSELDFYIHRSGRTGRAGHDGICYALYQKQDEAAIRNLKQRGIHFAHRSYKNQRWNDLKPLFESGRVRKADPLQAEIAKQVKHRKTKVKPGYKVKQKQEIEKMRRRAKRQLIQNDIRRQKKERAKQYQQAKQEGEN</sequence>
<dbReference type="RefSeq" id="WP_160625188.1">
    <property type="nucleotide sequence ID" value="NZ_WUUQ01000002.1"/>
</dbReference>
<dbReference type="InterPro" id="IPR014014">
    <property type="entry name" value="RNA_helicase_DEAD_Q_motif"/>
</dbReference>
<evidence type="ECO:0000313" key="11">
    <source>
        <dbReference type="EMBL" id="MXQ73778.1"/>
    </source>
</evidence>
<comment type="caution">
    <text evidence="11">The sequence shown here is derived from an EMBL/GenBank/DDBJ whole genome shotgun (WGS) entry which is preliminary data.</text>
</comment>
<evidence type="ECO:0000256" key="5">
    <source>
        <dbReference type="ARBA" id="ARBA00038437"/>
    </source>
</evidence>
<dbReference type="PROSITE" id="PS51195">
    <property type="entry name" value="Q_MOTIF"/>
    <property type="match status" value="1"/>
</dbReference>
<dbReference type="EMBL" id="WUUQ01000002">
    <property type="protein sequence ID" value="MXQ73778.1"/>
    <property type="molecule type" value="Genomic_DNA"/>
</dbReference>
<dbReference type="GO" id="GO:0005524">
    <property type="term" value="F:ATP binding"/>
    <property type="evidence" value="ECO:0007669"/>
    <property type="project" value="UniProtKB-KW"/>
</dbReference>
<feature type="domain" description="Helicase C-terminal" evidence="9">
    <location>
        <begin position="216"/>
        <end position="378"/>
    </location>
</feature>
<dbReference type="Proteomes" id="UP000434036">
    <property type="component" value="Unassembled WGS sequence"/>
</dbReference>
<dbReference type="InterPro" id="IPR011545">
    <property type="entry name" value="DEAD/DEAH_box_helicase_dom"/>
</dbReference>
<feature type="domain" description="DEAD-box RNA helicase Q" evidence="10">
    <location>
        <begin position="2"/>
        <end position="30"/>
    </location>
</feature>
<dbReference type="Pfam" id="PF00271">
    <property type="entry name" value="Helicase_C"/>
    <property type="match status" value="1"/>
</dbReference>
<feature type="region of interest" description="Disordered" evidence="7">
    <location>
        <begin position="414"/>
        <end position="455"/>
    </location>
</feature>
<evidence type="ECO:0000259" key="10">
    <source>
        <dbReference type="PROSITE" id="PS51195"/>
    </source>
</evidence>
<evidence type="ECO:0000256" key="4">
    <source>
        <dbReference type="ARBA" id="ARBA00022840"/>
    </source>
</evidence>
<comment type="similarity">
    <text evidence="5">Belongs to the DEAD box helicase family.</text>
</comment>
<dbReference type="SMART" id="SM00487">
    <property type="entry name" value="DEXDc"/>
    <property type="match status" value="1"/>
</dbReference>
<feature type="domain" description="Helicase ATP-binding" evidence="8">
    <location>
        <begin position="33"/>
        <end position="205"/>
    </location>
</feature>
<evidence type="ECO:0000256" key="2">
    <source>
        <dbReference type="ARBA" id="ARBA00022801"/>
    </source>
</evidence>
<dbReference type="SMART" id="SM00490">
    <property type="entry name" value="HELICc"/>
    <property type="match status" value="1"/>
</dbReference>
<dbReference type="GO" id="GO:0005829">
    <property type="term" value="C:cytosol"/>
    <property type="evidence" value="ECO:0007669"/>
    <property type="project" value="TreeGrafter"/>
</dbReference>
<accession>A0A6N8U6F2</accession>
<dbReference type="AlphaFoldDB" id="A0A6N8U6F2"/>
<evidence type="ECO:0000256" key="3">
    <source>
        <dbReference type="ARBA" id="ARBA00022806"/>
    </source>
</evidence>
<dbReference type="InterPro" id="IPR014001">
    <property type="entry name" value="Helicase_ATP-bd"/>
</dbReference>
<organism evidence="11 12">
    <name type="scientific">Copranaerobaculum intestinale</name>
    <dbReference type="NCBI Taxonomy" id="2692629"/>
    <lineage>
        <taxon>Bacteria</taxon>
        <taxon>Bacillati</taxon>
        <taxon>Bacillota</taxon>
        <taxon>Erysipelotrichia</taxon>
        <taxon>Erysipelotrichales</taxon>
        <taxon>Erysipelotrichaceae</taxon>
        <taxon>Copranaerobaculum</taxon>
    </lineage>
</organism>
<dbReference type="Pfam" id="PF00270">
    <property type="entry name" value="DEAD"/>
    <property type="match status" value="1"/>
</dbReference>
<dbReference type="GO" id="GO:0003724">
    <property type="term" value="F:RNA helicase activity"/>
    <property type="evidence" value="ECO:0007669"/>
    <property type="project" value="InterPro"/>
</dbReference>
<gene>
    <name evidence="11" type="ORF">GSF08_07480</name>
</gene>
<dbReference type="GO" id="GO:0003676">
    <property type="term" value="F:nucleic acid binding"/>
    <property type="evidence" value="ECO:0007669"/>
    <property type="project" value="InterPro"/>
</dbReference>
<evidence type="ECO:0000259" key="9">
    <source>
        <dbReference type="PROSITE" id="PS51194"/>
    </source>
</evidence>
<dbReference type="InterPro" id="IPR044742">
    <property type="entry name" value="DEAD/DEAH_RhlB"/>
</dbReference>
<dbReference type="PROSITE" id="PS51194">
    <property type="entry name" value="HELICASE_CTER"/>
    <property type="match status" value="1"/>
</dbReference>
<dbReference type="PANTHER" id="PTHR47959:SF1">
    <property type="entry name" value="ATP-DEPENDENT RNA HELICASE DBPA"/>
    <property type="match status" value="1"/>
</dbReference>
<dbReference type="Gene3D" id="3.40.50.300">
    <property type="entry name" value="P-loop containing nucleotide triphosphate hydrolases"/>
    <property type="match status" value="2"/>
</dbReference>
<keyword evidence="3 11" id="KW-0347">Helicase</keyword>
<reference evidence="11 12" key="1">
    <citation type="submission" date="2019-12" db="EMBL/GenBank/DDBJ databases">
        <authorList>
            <person name="Yang R."/>
        </authorList>
    </citation>
    <scope>NUCLEOTIDE SEQUENCE [LARGE SCALE GENOMIC DNA]</scope>
    <source>
        <strain evidence="11 12">DONG20-135</strain>
    </source>
</reference>
<dbReference type="InterPro" id="IPR001650">
    <property type="entry name" value="Helicase_C-like"/>
</dbReference>
<dbReference type="PANTHER" id="PTHR47959">
    <property type="entry name" value="ATP-DEPENDENT RNA HELICASE RHLE-RELATED"/>
    <property type="match status" value="1"/>
</dbReference>
<evidence type="ECO:0000256" key="1">
    <source>
        <dbReference type="ARBA" id="ARBA00022741"/>
    </source>
</evidence>
<feature type="compositionally biased region" description="Polar residues" evidence="7">
    <location>
        <begin position="445"/>
        <end position="455"/>
    </location>
</feature>
<evidence type="ECO:0000259" key="8">
    <source>
        <dbReference type="PROSITE" id="PS51192"/>
    </source>
</evidence>
<evidence type="ECO:0000313" key="12">
    <source>
        <dbReference type="Proteomes" id="UP000434036"/>
    </source>
</evidence>
<proteinExistence type="inferred from homology"/>
<evidence type="ECO:0000256" key="6">
    <source>
        <dbReference type="PROSITE-ProRule" id="PRU00552"/>
    </source>
</evidence>
<evidence type="ECO:0000256" key="7">
    <source>
        <dbReference type="SAM" id="MobiDB-lite"/>
    </source>
</evidence>
<keyword evidence="12" id="KW-1185">Reference proteome</keyword>
<name>A0A6N8U6F2_9FIRM</name>
<protein>
    <submittedName>
        <fullName evidence="11">DEAD/DEAH box helicase</fullName>
    </submittedName>
</protein>